<reference evidence="1" key="1">
    <citation type="journal article" date="2019" name="Sci. Rep.">
        <title>Draft genome of Tanacetum cinerariifolium, the natural source of mosquito coil.</title>
        <authorList>
            <person name="Yamashiro T."/>
            <person name="Shiraishi A."/>
            <person name="Satake H."/>
            <person name="Nakayama K."/>
        </authorList>
    </citation>
    <scope>NUCLEOTIDE SEQUENCE</scope>
</reference>
<evidence type="ECO:0000313" key="1">
    <source>
        <dbReference type="EMBL" id="GFD04126.1"/>
    </source>
</evidence>
<protein>
    <submittedName>
        <fullName evidence="1">Uncharacterized protein</fullName>
    </submittedName>
</protein>
<gene>
    <name evidence="1" type="ORF">Tci_876095</name>
</gene>
<accession>A0A699T5B3</accession>
<sequence length="128" mass="15181">MWETDSYKSHEDHMELFEALEKSINHDQYEELAHDLAEARKKRKKDEEDIRSAHIPTVNLRQGWWKPFEEERPTTPEPAWSIRSSDVPVPTNNWASTLAYNYSPPPEDSLLTQTGDITTFMDWFCKRR</sequence>
<organism evidence="1">
    <name type="scientific">Tanacetum cinerariifolium</name>
    <name type="common">Dalmatian daisy</name>
    <name type="synonym">Chrysanthemum cinerariifolium</name>
    <dbReference type="NCBI Taxonomy" id="118510"/>
    <lineage>
        <taxon>Eukaryota</taxon>
        <taxon>Viridiplantae</taxon>
        <taxon>Streptophyta</taxon>
        <taxon>Embryophyta</taxon>
        <taxon>Tracheophyta</taxon>
        <taxon>Spermatophyta</taxon>
        <taxon>Magnoliopsida</taxon>
        <taxon>eudicotyledons</taxon>
        <taxon>Gunneridae</taxon>
        <taxon>Pentapetalae</taxon>
        <taxon>asterids</taxon>
        <taxon>campanulids</taxon>
        <taxon>Asterales</taxon>
        <taxon>Asteraceae</taxon>
        <taxon>Asteroideae</taxon>
        <taxon>Anthemideae</taxon>
        <taxon>Anthemidinae</taxon>
        <taxon>Tanacetum</taxon>
    </lineage>
</organism>
<name>A0A699T5B3_TANCI</name>
<dbReference type="EMBL" id="BKCJ011209538">
    <property type="protein sequence ID" value="GFD04126.1"/>
    <property type="molecule type" value="Genomic_DNA"/>
</dbReference>
<comment type="caution">
    <text evidence="1">The sequence shown here is derived from an EMBL/GenBank/DDBJ whole genome shotgun (WGS) entry which is preliminary data.</text>
</comment>
<dbReference type="AlphaFoldDB" id="A0A699T5B3"/>
<proteinExistence type="predicted"/>